<comment type="caution">
    <text evidence="2">The sequence shown here is derived from an EMBL/GenBank/DDBJ whole genome shotgun (WGS) entry which is preliminary data.</text>
</comment>
<sequence>MSDETGAVTEPTVEATPTGSTTGSWRDMIGAAKQRAKELTTDQRTQEALAKATASAQSASHHLDVTRRRITQEESWAEVTVAIEELVQVSLAQQQLIEGLVARVQQLEEGHSRA</sequence>
<evidence type="ECO:0000256" key="1">
    <source>
        <dbReference type="SAM" id="MobiDB-lite"/>
    </source>
</evidence>
<gene>
    <name evidence="2" type="ORF">ISU10_22105</name>
</gene>
<dbReference type="RefSeq" id="WP_194698620.1">
    <property type="nucleotide sequence ID" value="NZ_JADKPO010000053.1"/>
</dbReference>
<keyword evidence="3" id="KW-1185">Reference proteome</keyword>
<reference evidence="2" key="1">
    <citation type="submission" date="2020-11" db="EMBL/GenBank/DDBJ databases">
        <title>Nocardioides cynanchi sp. nov., isolated from soil of rhizosphere of Cynanchum wilfordii.</title>
        <authorList>
            <person name="Lee J.-S."/>
            <person name="Suh M.K."/>
            <person name="Kim J.-S."/>
        </authorList>
    </citation>
    <scope>NUCLEOTIDE SEQUENCE</scope>
    <source>
        <strain evidence="2">KCTC 19276</strain>
    </source>
</reference>
<feature type="compositionally biased region" description="Polar residues" evidence="1">
    <location>
        <begin position="15"/>
        <end position="24"/>
    </location>
</feature>
<name>A0A930VRG5_9ACTN</name>
<organism evidence="2 3">
    <name type="scientific">Nocardioides agariphilus</name>
    <dbReference type="NCBI Taxonomy" id="433664"/>
    <lineage>
        <taxon>Bacteria</taxon>
        <taxon>Bacillati</taxon>
        <taxon>Actinomycetota</taxon>
        <taxon>Actinomycetes</taxon>
        <taxon>Propionibacteriales</taxon>
        <taxon>Nocardioidaceae</taxon>
        <taxon>Nocardioides</taxon>
    </lineage>
</organism>
<dbReference type="AlphaFoldDB" id="A0A930VRG5"/>
<proteinExistence type="predicted"/>
<evidence type="ECO:0000313" key="2">
    <source>
        <dbReference type="EMBL" id="MBF4770476.1"/>
    </source>
</evidence>
<dbReference type="EMBL" id="JADKPO010000053">
    <property type="protein sequence ID" value="MBF4770476.1"/>
    <property type="molecule type" value="Genomic_DNA"/>
</dbReference>
<protein>
    <submittedName>
        <fullName evidence="2">Uncharacterized protein</fullName>
    </submittedName>
</protein>
<feature type="region of interest" description="Disordered" evidence="1">
    <location>
        <begin position="1"/>
        <end position="25"/>
    </location>
</feature>
<evidence type="ECO:0000313" key="3">
    <source>
        <dbReference type="Proteomes" id="UP000660668"/>
    </source>
</evidence>
<accession>A0A930VRG5</accession>
<dbReference type="Proteomes" id="UP000660668">
    <property type="component" value="Unassembled WGS sequence"/>
</dbReference>